<organism evidence="2">
    <name type="scientific">Fagus sylvatica</name>
    <name type="common">Beechnut</name>
    <dbReference type="NCBI Taxonomy" id="28930"/>
    <lineage>
        <taxon>Eukaryota</taxon>
        <taxon>Viridiplantae</taxon>
        <taxon>Streptophyta</taxon>
        <taxon>Embryophyta</taxon>
        <taxon>Tracheophyta</taxon>
        <taxon>Spermatophyta</taxon>
        <taxon>Magnoliopsida</taxon>
        <taxon>eudicotyledons</taxon>
        <taxon>Gunneridae</taxon>
        <taxon>Pentapetalae</taxon>
        <taxon>rosids</taxon>
        <taxon>fabids</taxon>
        <taxon>Fagales</taxon>
        <taxon>Fagaceae</taxon>
        <taxon>Fagus</taxon>
    </lineage>
</organism>
<dbReference type="EMBL" id="OIVN01001302">
    <property type="protein sequence ID" value="SPC92353.1"/>
    <property type="molecule type" value="Genomic_DNA"/>
</dbReference>
<reference evidence="2" key="1">
    <citation type="submission" date="2018-02" db="EMBL/GenBank/DDBJ databases">
        <authorList>
            <person name="Cohen D.B."/>
            <person name="Kent A.D."/>
        </authorList>
    </citation>
    <scope>NUCLEOTIDE SEQUENCE</scope>
</reference>
<feature type="compositionally biased region" description="Basic and acidic residues" evidence="1">
    <location>
        <begin position="218"/>
        <end position="231"/>
    </location>
</feature>
<sequence>MKDFKTRASGTSPPPSSALTAEPSSSLGNLVMESLSSDWTDEKHSLYLKSMEASFVDQLYDNRQKHLNTRTPSGQFKVLRGGCWRKINFKRGDRQLKKADGSRSLLANPWIQHFRSACTTQVVASGDVQKNDASTSQALDVAGNNAIFCGTATSNSNQIHARYYQYLCHQDSADSNTEVSDQNFVDEEVEGEKESDMHADVKRIKSCTTNASSNDQVVPHDKSPATEDVKADNCISEAR</sequence>
<feature type="region of interest" description="Disordered" evidence="1">
    <location>
        <begin position="208"/>
        <end position="239"/>
    </location>
</feature>
<dbReference type="InterPro" id="IPR044678">
    <property type="entry name" value="COR27/28"/>
</dbReference>
<proteinExistence type="predicted"/>
<dbReference type="GO" id="GO:0009409">
    <property type="term" value="P:response to cold"/>
    <property type="evidence" value="ECO:0007669"/>
    <property type="project" value="InterPro"/>
</dbReference>
<protein>
    <submittedName>
        <fullName evidence="2">Uncharacterized protein</fullName>
    </submittedName>
</protein>
<evidence type="ECO:0000256" key="1">
    <source>
        <dbReference type="SAM" id="MobiDB-lite"/>
    </source>
</evidence>
<dbReference type="PANTHER" id="PTHR33676">
    <property type="entry name" value="COLD REGULATED PROTEIN 27"/>
    <property type="match status" value="1"/>
</dbReference>
<feature type="region of interest" description="Disordered" evidence="1">
    <location>
        <begin position="1"/>
        <end position="24"/>
    </location>
</feature>
<dbReference type="PANTHER" id="PTHR33676:SF3">
    <property type="entry name" value="COLD-REGULATED PROTEIN 27"/>
    <property type="match status" value="1"/>
</dbReference>
<dbReference type="AlphaFoldDB" id="A0A2N9FYP1"/>
<evidence type="ECO:0000313" key="2">
    <source>
        <dbReference type="EMBL" id="SPC92353.1"/>
    </source>
</evidence>
<gene>
    <name evidence="2" type="ORF">FSB_LOCUS20235</name>
</gene>
<accession>A0A2N9FYP1</accession>
<name>A0A2N9FYP1_FAGSY</name>
<dbReference type="GO" id="GO:0042752">
    <property type="term" value="P:regulation of circadian rhythm"/>
    <property type="evidence" value="ECO:0007669"/>
    <property type="project" value="InterPro"/>
</dbReference>